<evidence type="ECO:0000313" key="3">
    <source>
        <dbReference type="Proteomes" id="UP000664859"/>
    </source>
</evidence>
<evidence type="ECO:0000259" key="1">
    <source>
        <dbReference type="PROSITE" id="PS51186"/>
    </source>
</evidence>
<organism evidence="2 3">
    <name type="scientific">Tribonema minus</name>
    <dbReference type="NCBI Taxonomy" id="303371"/>
    <lineage>
        <taxon>Eukaryota</taxon>
        <taxon>Sar</taxon>
        <taxon>Stramenopiles</taxon>
        <taxon>Ochrophyta</taxon>
        <taxon>PX clade</taxon>
        <taxon>Xanthophyceae</taxon>
        <taxon>Tribonematales</taxon>
        <taxon>Tribonemataceae</taxon>
        <taxon>Tribonema</taxon>
    </lineage>
</organism>
<evidence type="ECO:0000313" key="2">
    <source>
        <dbReference type="EMBL" id="KAG5187588.1"/>
    </source>
</evidence>
<dbReference type="PROSITE" id="PS51186">
    <property type="entry name" value="GNAT"/>
    <property type="match status" value="1"/>
</dbReference>
<dbReference type="OrthoDB" id="41532at2759"/>
<feature type="domain" description="N-acetyltransferase" evidence="1">
    <location>
        <begin position="1"/>
        <end position="95"/>
    </location>
</feature>
<sequence>MNFLLLDPKNFIVAVNPEEDAGDQTVYVREEARGRGVGSAIVAALLRQHAVRHGGAALPRTFLLTLADTTRFYERLGFRAADAAALPLTMRLELLAGSAIQALLGGRLVAMQFGGADGDGSSSNGAPT</sequence>
<dbReference type="Pfam" id="PF13508">
    <property type="entry name" value="Acetyltransf_7"/>
    <property type="match status" value="1"/>
</dbReference>
<dbReference type="InterPro" id="IPR000182">
    <property type="entry name" value="GNAT_dom"/>
</dbReference>
<dbReference type="Proteomes" id="UP000664859">
    <property type="component" value="Unassembled WGS sequence"/>
</dbReference>
<dbReference type="EMBL" id="JAFCMP010000088">
    <property type="protein sequence ID" value="KAG5187588.1"/>
    <property type="molecule type" value="Genomic_DNA"/>
</dbReference>
<protein>
    <recommendedName>
        <fullName evidence="1">N-acetyltransferase domain-containing protein</fullName>
    </recommendedName>
</protein>
<dbReference type="SUPFAM" id="SSF55729">
    <property type="entry name" value="Acyl-CoA N-acyltransferases (Nat)"/>
    <property type="match status" value="1"/>
</dbReference>
<keyword evidence="3" id="KW-1185">Reference proteome</keyword>
<comment type="caution">
    <text evidence="2">The sequence shown here is derived from an EMBL/GenBank/DDBJ whole genome shotgun (WGS) entry which is preliminary data.</text>
</comment>
<proteinExistence type="predicted"/>
<name>A0A835Z6Y8_9STRA</name>
<accession>A0A835Z6Y8</accession>
<dbReference type="InterPro" id="IPR016181">
    <property type="entry name" value="Acyl_CoA_acyltransferase"/>
</dbReference>
<dbReference type="CDD" id="cd04301">
    <property type="entry name" value="NAT_SF"/>
    <property type="match status" value="1"/>
</dbReference>
<dbReference type="AlphaFoldDB" id="A0A835Z6Y8"/>
<dbReference type="GO" id="GO:0016747">
    <property type="term" value="F:acyltransferase activity, transferring groups other than amino-acyl groups"/>
    <property type="evidence" value="ECO:0007669"/>
    <property type="project" value="InterPro"/>
</dbReference>
<dbReference type="Gene3D" id="3.40.630.30">
    <property type="match status" value="1"/>
</dbReference>
<reference evidence="2" key="1">
    <citation type="submission" date="2021-02" db="EMBL/GenBank/DDBJ databases">
        <title>First Annotated Genome of the Yellow-green Alga Tribonema minus.</title>
        <authorList>
            <person name="Mahan K.M."/>
        </authorList>
    </citation>
    <scope>NUCLEOTIDE SEQUENCE</scope>
    <source>
        <strain evidence="2">UTEX B ZZ1240</strain>
    </source>
</reference>
<gene>
    <name evidence="2" type="ORF">JKP88DRAFT_353698</name>
</gene>